<dbReference type="AlphaFoldDB" id="A0A9P8G5Z2"/>
<comment type="caution">
    <text evidence="1">The sequence shown here is derived from an EMBL/GenBank/DDBJ whole genome shotgun (WGS) entry which is preliminary data.</text>
</comment>
<sequence length="73" mass="8013">MHKAVTSSTQPSNLVQLPASMPATLDNLCMHSSRNQMMVSKRKMIPLANLTLSGSTGRYKLRRGRSVGSDNRP</sequence>
<evidence type="ECO:0000313" key="2">
    <source>
        <dbReference type="Proteomes" id="UP000729357"/>
    </source>
</evidence>
<reference evidence="1" key="2">
    <citation type="submission" date="2021-08" db="EMBL/GenBank/DDBJ databases">
        <authorList>
            <person name="Gostincar C."/>
            <person name="Sun X."/>
            <person name="Song Z."/>
            <person name="Gunde-Cimerman N."/>
        </authorList>
    </citation>
    <scope>NUCLEOTIDE SEQUENCE</scope>
    <source>
        <strain evidence="1">EXF-9298</strain>
    </source>
</reference>
<dbReference type="Proteomes" id="UP000729357">
    <property type="component" value="Unassembled WGS sequence"/>
</dbReference>
<feature type="non-terminal residue" evidence="1">
    <location>
        <position position="73"/>
    </location>
</feature>
<name>A0A9P8G5Z2_AURME</name>
<accession>A0A9P8G5Z2</accession>
<proteinExistence type="predicted"/>
<gene>
    <name evidence="1" type="ORF">KCU98_g154</name>
</gene>
<keyword evidence="2" id="KW-1185">Reference proteome</keyword>
<evidence type="ECO:0000313" key="1">
    <source>
        <dbReference type="EMBL" id="KAG9991813.1"/>
    </source>
</evidence>
<organism evidence="1 2">
    <name type="scientific">Aureobasidium melanogenum</name>
    <name type="common">Aureobasidium pullulans var. melanogenum</name>
    <dbReference type="NCBI Taxonomy" id="46634"/>
    <lineage>
        <taxon>Eukaryota</taxon>
        <taxon>Fungi</taxon>
        <taxon>Dikarya</taxon>
        <taxon>Ascomycota</taxon>
        <taxon>Pezizomycotina</taxon>
        <taxon>Dothideomycetes</taxon>
        <taxon>Dothideomycetidae</taxon>
        <taxon>Dothideales</taxon>
        <taxon>Saccotheciaceae</taxon>
        <taxon>Aureobasidium</taxon>
    </lineage>
</organism>
<dbReference type="EMBL" id="JAHFXS010000001">
    <property type="protein sequence ID" value="KAG9991813.1"/>
    <property type="molecule type" value="Genomic_DNA"/>
</dbReference>
<reference evidence="1" key="1">
    <citation type="journal article" date="2021" name="J Fungi (Basel)">
        <title>Virulence traits and population genomics of the black yeast Aureobasidium melanogenum.</title>
        <authorList>
            <person name="Cernosa A."/>
            <person name="Sun X."/>
            <person name="Gostincar C."/>
            <person name="Fang C."/>
            <person name="Gunde-Cimerman N."/>
            <person name="Song Z."/>
        </authorList>
    </citation>
    <scope>NUCLEOTIDE SEQUENCE</scope>
    <source>
        <strain evidence="1">EXF-9298</strain>
    </source>
</reference>
<protein>
    <submittedName>
        <fullName evidence="1">Uncharacterized protein</fullName>
    </submittedName>
</protein>